<keyword evidence="9" id="KW-0106">Calcium</keyword>
<dbReference type="Proteomes" id="UP001286456">
    <property type="component" value="Unassembled WGS sequence"/>
</dbReference>
<evidence type="ECO:0000256" key="13">
    <source>
        <dbReference type="ARBA" id="ARBA00031116"/>
    </source>
</evidence>
<dbReference type="GO" id="GO:0006816">
    <property type="term" value="P:calcium ion transport"/>
    <property type="evidence" value="ECO:0007669"/>
    <property type="project" value="UniProtKB-KW"/>
</dbReference>
<evidence type="ECO:0000256" key="9">
    <source>
        <dbReference type="ARBA" id="ARBA00022837"/>
    </source>
</evidence>
<reference evidence="17" key="2">
    <citation type="submission" date="2023-06" db="EMBL/GenBank/DDBJ databases">
        <authorList>
            <consortium name="Lawrence Berkeley National Laboratory"/>
            <person name="Haridas S."/>
            <person name="Hensen N."/>
            <person name="Bonometti L."/>
            <person name="Westerberg I."/>
            <person name="Brannstrom I.O."/>
            <person name="Guillou S."/>
            <person name="Cros-Aarteil S."/>
            <person name="Calhoun S."/>
            <person name="Kuo A."/>
            <person name="Mondo S."/>
            <person name="Pangilinan J."/>
            <person name="Riley R."/>
            <person name="Labutti K."/>
            <person name="Andreopoulos B."/>
            <person name="Lipzen A."/>
            <person name="Chen C."/>
            <person name="Yanf M."/>
            <person name="Daum C."/>
            <person name="Ng V."/>
            <person name="Clum A."/>
            <person name="Steindorff A."/>
            <person name="Ohm R."/>
            <person name="Martin F."/>
            <person name="Silar P."/>
            <person name="Natvig D."/>
            <person name="Lalanne C."/>
            <person name="Gautier V."/>
            <person name="Ament-Velasquez S.L."/>
            <person name="Kruys A."/>
            <person name="Hutchinson M.I."/>
            <person name="Powell A.J."/>
            <person name="Barry K."/>
            <person name="Miller A.N."/>
            <person name="Grigoriev I.V."/>
            <person name="Debuchy R."/>
            <person name="Gladieux P."/>
            <person name="Thoren M.H."/>
            <person name="Johannesson H."/>
        </authorList>
    </citation>
    <scope>NUCLEOTIDE SEQUENCE</scope>
    <source>
        <strain evidence="17">SMH4131-1</strain>
    </source>
</reference>
<dbReference type="GO" id="GO:2001256">
    <property type="term" value="P:regulation of store-operated calcium entry"/>
    <property type="evidence" value="ECO:0007669"/>
    <property type="project" value="InterPro"/>
</dbReference>
<evidence type="ECO:0000313" key="17">
    <source>
        <dbReference type="EMBL" id="KAK3333144.1"/>
    </source>
</evidence>
<reference evidence="17" key="1">
    <citation type="journal article" date="2023" name="Mol. Phylogenet. Evol.">
        <title>Genome-scale phylogeny and comparative genomics of the fungal order Sordariales.</title>
        <authorList>
            <person name="Hensen N."/>
            <person name="Bonometti L."/>
            <person name="Westerberg I."/>
            <person name="Brannstrom I.O."/>
            <person name="Guillou S."/>
            <person name="Cros-Aarteil S."/>
            <person name="Calhoun S."/>
            <person name="Haridas S."/>
            <person name="Kuo A."/>
            <person name="Mondo S."/>
            <person name="Pangilinan J."/>
            <person name="Riley R."/>
            <person name="LaButti K."/>
            <person name="Andreopoulos B."/>
            <person name="Lipzen A."/>
            <person name="Chen C."/>
            <person name="Yan M."/>
            <person name="Daum C."/>
            <person name="Ng V."/>
            <person name="Clum A."/>
            <person name="Steindorff A."/>
            <person name="Ohm R.A."/>
            <person name="Martin F."/>
            <person name="Silar P."/>
            <person name="Natvig D.O."/>
            <person name="Lalanne C."/>
            <person name="Gautier V."/>
            <person name="Ament-Velasquez S.L."/>
            <person name="Kruys A."/>
            <person name="Hutchinson M.I."/>
            <person name="Powell A.J."/>
            <person name="Barry K."/>
            <person name="Miller A.N."/>
            <person name="Grigoriev I.V."/>
            <person name="Debuchy R."/>
            <person name="Gladieux P."/>
            <person name="Hiltunen Thoren M."/>
            <person name="Johannesson H."/>
        </authorList>
    </citation>
    <scope>NUCLEOTIDE SEQUENCE</scope>
    <source>
        <strain evidence="17">SMH4131-1</strain>
    </source>
</reference>
<evidence type="ECO:0000256" key="12">
    <source>
        <dbReference type="ARBA" id="ARBA00023136"/>
    </source>
</evidence>
<evidence type="ECO:0000256" key="11">
    <source>
        <dbReference type="ARBA" id="ARBA00023065"/>
    </source>
</evidence>
<keyword evidence="6 15" id="KW-0812">Transmembrane</keyword>
<dbReference type="PANTHER" id="PTHR15929">
    <property type="entry name" value="STORE-OPERATED CALCIUM ENTRY-ASSOCIATED REGULATORY FACTOR"/>
    <property type="match status" value="1"/>
</dbReference>
<keyword evidence="11" id="KW-0406">Ion transport</keyword>
<dbReference type="AlphaFoldDB" id="A0AAE0IXQ5"/>
<evidence type="ECO:0000256" key="4">
    <source>
        <dbReference type="ARBA" id="ARBA00022448"/>
    </source>
</evidence>
<evidence type="ECO:0000256" key="6">
    <source>
        <dbReference type="ARBA" id="ARBA00022692"/>
    </source>
</evidence>
<keyword evidence="18" id="KW-1185">Reference proteome</keyword>
<feature type="compositionally biased region" description="Gly residues" evidence="14">
    <location>
        <begin position="216"/>
        <end position="236"/>
    </location>
</feature>
<evidence type="ECO:0000256" key="3">
    <source>
        <dbReference type="ARBA" id="ARBA00016584"/>
    </source>
</evidence>
<feature type="transmembrane region" description="Helical" evidence="15">
    <location>
        <begin position="177"/>
        <end position="198"/>
    </location>
</feature>
<accession>A0AAE0IXQ5</accession>
<evidence type="ECO:0000256" key="16">
    <source>
        <dbReference type="SAM" id="SignalP"/>
    </source>
</evidence>
<dbReference type="Pfam" id="PF06682">
    <property type="entry name" value="SARAF"/>
    <property type="match status" value="1"/>
</dbReference>
<dbReference type="GO" id="GO:0005789">
    <property type="term" value="C:endoplasmic reticulum membrane"/>
    <property type="evidence" value="ECO:0007669"/>
    <property type="project" value="UniProtKB-SubCell"/>
</dbReference>
<comment type="subcellular location">
    <subcellularLocation>
        <location evidence="1">Endoplasmic reticulum membrane</location>
        <topology evidence="1">Single-pass type I membrane protein</topology>
    </subcellularLocation>
</comment>
<evidence type="ECO:0000313" key="18">
    <source>
        <dbReference type="Proteomes" id="UP001286456"/>
    </source>
</evidence>
<evidence type="ECO:0000256" key="1">
    <source>
        <dbReference type="ARBA" id="ARBA00004115"/>
    </source>
</evidence>
<evidence type="ECO:0000256" key="14">
    <source>
        <dbReference type="SAM" id="MobiDB-lite"/>
    </source>
</evidence>
<evidence type="ECO:0000256" key="8">
    <source>
        <dbReference type="ARBA" id="ARBA00022824"/>
    </source>
</evidence>
<feature type="signal peptide" evidence="16">
    <location>
        <begin position="1"/>
        <end position="29"/>
    </location>
</feature>
<evidence type="ECO:0000256" key="10">
    <source>
        <dbReference type="ARBA" id="ARBA00022989"/>
    </source>
</evidence>
<organism evidence="17 18">
    <name type="scientific">Cercophora scortea</name>
    <dbReference type="NCBI Taxonomy" id="314031"/>
    <lineage>
        <taxon>Eukaryota</taxon>
        <taxon>Fungi</taxon>
        <taxon>Dikarya</taxon>
        <taxon>Ascomycota</taxon>
        <taxon>Pezizomycotina</taxon>
        <taxon>Sordariomycetes</taxon>
        <taxon>Sordariomycetidae</taxon>
        <taxon>Sordariales</taxon>
        <taxon>Lasiosphaeriaceae</taxon>
        <taxon>Cercophora</taxon>
    </lineage>
</organism>
<feature type="region of interest" description="Disordered" evidence="14">
    <location>
        <begin position="207"/>
        <end position="262"/>
    </location>
</feature>
<name>A0AAE0IXQ5_9PEZI</name>
<keyword evidence="5" id="KW-0109">Calcium transport</keyword>
<comment type="caution">
    <text evidence="17">The sequence shown here is derived from an EMBL/GenBank/DDBJ whole genome shotgun (WGS) entry which is preliminary data.</text>
</comment>
<protein>
    <recommendedName>
        <fullName evidence="3">Store-operated calcium entry-associated regulatory factor</fullName>
    </recommendedName>
    <alternativeName>
        <fullName evidence="13">Transmembrane protein 66</fullName>
    </alternativeName>
</protein>
<feature type="compositionally biased region" description="Low complexity" evidence="14">
    <location>
        <begin position="303"/>
        <end position="324"/>
    </location>
</feature>
<evidence type="ECO:0000256" key="5">
    <source>
        <dbReference type="ARBA" id="ARBA00022568"/>
    </source>
</evidence>
<feature type="chain" id="PRO_5041953658" description="Store-operated calcium entry-associated regulatory factor" evidence="16">
    <location>
        <begin position="30"/>
        <end position="335"/>
    </location>
</feature>
<proteinExistence type="inferred from homology"/>
<dbReference type="PANTHER" id="PTHR15929:SF0">
    <property type="entry name" value="STORE-OPERATED CALCIUM ENTRY-ASSOCIATED REGULATORY FACTOR"/>
    <property type="match status" value="1"/>
</dbReference>
<gene>
    <name evidence="17" type="ORF">B0T19DRAFT_117959</name>
</gene>
<feature type="region of interest" description="Disordered" evidence="14">
    <location>
        <begin position="300"/>
        <end position="335"/>
    </location>
</feature>
<evidence type="ECO:0000256" key="2">
    <source>
        <dbReference type="ARBA" id="ARBA00006833"/>
    </source>
</evidence>
<keyword evidence="8" id="KW-0256">Endoplasmic reticulum</keyword>
<keyword evidence="12 15" id="KW-0472">Membrane</keyword>
<dbReference type="EMBL" id="JAUEPO010000002">
    <property type="protein sequence ID" value="KAK3333144.1"/>
    <property type="molecule type" value="Genomic_DNA"/>
</dbReference>
<evidence type="ECO:0000256" key="15">
    <source>
        <dbReference type="SAM" id="Phobius"/>
    </source>
</evidence>
<evidence type="ECO:0000256" key="7">
    <source>
        <dbReference type="ARBA" id="ARBA00022729"/>
    </source>
</evidence>
<dbReference type="InterPro" id="IPR009567">
    <property type="entry name" value="SARAF"/>
</dbReference>
<comment type="similarity">
    <text evidence="2">Belongs to the SARAF family.</text>
</comment>
<keyword evidence="10 15" id="KW-1133">Transmembrane helix</keyword>
<keyword evidence="7 16" id="KW-0732">Signal</keyword>
<keyword evidence="4" id="KW-0813">Transport</keyword>
<sequence length="335" mass="34551">MRLAGIHRRPPILLPLLIALSLLPTASLAARSSSSSGNKNAILLSDVQSLTLRSPLQTTHRRVPPIPQLNCISPPALCKIHTIDTMRCINQGSGYDAQDIQWACTASLPPTLKLGSTDVICEGYASADDPYVLRGSCGVEYRLVLTDEGERRFPHLGKGHGHGNGGRSGGEQGETDWAGYLFGVIFFSVLAWIVWNACVQADANRRVANGQPPRRGWGGGGGGGGGGWGGGGGPGGPWNDPPPPYPGTKPAGGEQGGGWRPGFWSGVAGGAAAGYLAGNRGGRRDNIGYGYDYGQGGYGSTWGSNNRGASGSSGSSSSSSGAARESTGFGSTSRR</sequence>